<dbReference type="EMBL" id="PYBJ01000017">
    <property type="protein sequence ID" value="PSM40742.1"/>
    <property type="molecule type" value="Genomic_DNA"/>
</dbReference>
<comment type="caution">
    <text evidence="2">The sequence shown here is derived from an EMBL/GenBank/DDBJ whole genome shotgun (WGS) entry which is preliminary data.</text>
</comment>
<feature type="transmembrane region" description="Helical" evidence="1">
    <location>
        <begin position="274"/>
        <end position="293"/>
    </location>
</feature>
<dbReference type="InterPro" id="IPR017946">
    <property type="entry name" value="PLC-like_Pdiesterase_TIM-brl"/>
</dbReference>
<feature type="transmembrane region" description="Helical" evidence="1">
    <location>
        <begin position="394"/>
        <end position="417"/>
    </location>
</feature>
<dbReference type="SUPFAM" id="SSF51695">
    <property type="entry name" value="PLC-like phosphodiesterases"/>
    <property type="match status" value="1"/>
</dbReference>
<dbReference type="Gene3D" id="3.20.20.190">
    <property type="entry name" value="Phosphatidylinositol (PI) phosphodiesterase"/>
    <property type="match status" value="1"/>
</dbReference>
<dbReference type="GO" id="GO:0006629">
    <property type="term" value="P:lipid metabolic process"/>
    <property type="evidence" value="ECO:0007669"/>
    <property type="project" value="InterPro"/>
</dbReference>
<keyword evidence="1" id="KW-1133">Transmembrane helix</keyword>
<protein>
    <submittedName>
        <fullName evidence="2">Uncharacterized protein</fullName>
    </submittedName>
</protein>
<dbReference type="PANTHER" id="PTHR13593">
    <property type="match status" value="1"/>
</dbReference>
<evidence type="ECO:0000256" key="1">
    <source>
        <dbReference type="SAM" id="Phobius"/>
    </source>
</evidence>
<reference evidence="2 3" key="1">
    <citation type="submission" date="2018-03" db="EMBL/GenBank/DDBJ databases">
        <title>Streptomyces dioscori sp. nov., a novel endophytic actinobacterium isolated from bulbil of Dioscorea bulbifera L.</title>
        <authorList>
            <person name="Zhikuan W."/>
        </authorList>
    </citation>
    <scope>NUCLEOTIDE SEQUENCE [LARGE SCALE GENOMIC DNA]</scope>
    <source>
        <strain evidence="2 3">A217</strain>
    </source>
</reference>
<sequence>MVGSTRIRALRCAAWICAVLCVAVVALTATARSTVLSAGFHRSVLADEHAYDRLYNQVLVDPRITPVTRDLLGRLPVPEAVLTSNLKTVLPPETLRTLTDQQIGHLVDYLRGDRDDLRLSVDLRPVIANITGLTRAYFGDMVASLQEQQEPDFPAFLADLRDAVGEVGAGRPPEGLPTLALTKAQAATAADALLRAAPEDVRGTLRPEVTVALQNGDIATALAAVGPAAFSERTRAAAARLRTVADGGTWDVAADLELDEVRQVRAATHLTLDVVEPLAAALGVAALAVLWFTGPDSRSRRLRHLGWALAAGGLCTALVALVILWTVGRRPVEISAGWPESAARLLDDLQATAVDRFLAGMLTAALVPVVAGALLIGLAWAAERRETPVRGWRPGLWPAAGATALALVGVALVPIAFSDDTPRSCQGSPHLCDRRYDEVAHLTSHNAMSTTADKFIGPLQDPLIADQLDAGVRGLQLDTYRWERPEEVTDRLDESDFPPELRRQITAAVQGLNPPRPGLWLCHSVCRAGAIELVPTLRQIGDWLRANPSDVLTLIVQDALSAEDTEAAFGEAGLRDLVFTPDEDPDRPWPTLGEMIDSGRRLVVFAERADGPAPWYRNFYRYAMETPFAFRSPAELSCVPHRGGTGKRLFLLNHFITADGGSRLDAGAINTRQAVLDRAHKCERVRGAPVNFVAIDYLTVGDAKAAVDRLNAERD</sequence>
<keyword evidence="1" id="KW-0812">Transmembrane</keyword>
<dbReference type="PANTHER" id="PTHR13593:SF140">
    <property type="entry name" value="PLC-LIKE PHOSPHODIESTERASE"/>
    <property type="match status" value="1"/>
</dbReference>
<name>A0A2P8Q3C6_9ACTN</name>
<organism evidence="2 3">
    <name type="scientific">Streptomyces dioscori</name>
    <dbReference type="NCBI Taxonomy" id="2109333"/>
    <lineage>
        <taxon>Bacteria</taxon>
        <taxon>Bacillati</taxon>
        <taxon>Actinomycetota</taxon>
        <taxon>Actinomycetes</taxon>
        <taxon>Kitasatosporales</taxon>
        <taxon>Streptomycetaceae</taxon>
        <taxon>Streptomyces</taxon>
        <taxon>Streptomyces aurantiacus group</taxon>
    </lineage>
</organism>
<dbReference type="OrthoDB" id="5240859at2"/>
<dbReference type="Proteomes" id="UP000240429">
    <property type="component" value="Unassembled WGS sequence"/>
</dbReference>
<feature type="transmembrane region" description="Helical" evidence="1">
    <location>
        <begin position="357"/>
        <end position="382"/>
    </location>
</feature>
<dbReference type="InterPro" id="IPR051057">
    <property type="entry name" value="PI-PLC_domain"/>
</dbReference>
<dbReference type="RefSeq" id="WP_107019063.1">
    <property type="nucleotide sequence ID" value="NZ_KZ679047.1"/>
</dbReference>
<feature type="transmembrane region" description="Helical" evidence="1">
    <location>
        <begin position="305"/>
        <end position="327"/>
    </location>
</feature>
<accession>A0A2P8Q3C6</accession>
<dbReference type="GO" id="GO:0008081">
    <property type="term" value="F:phosphoric diester hydrolase activity"/>
    <property type="evidence" value="ECO:0007669"/>
    <property type="project" value="InterPro"/>
</dbReference>
<dbReference type="AlphaFoldDB" id="A0A2P8Q3C6"/>
<keyword evidence="3" id="KW-1185">Reference proteome</keyword>
<keyword evidence="1" id="KW-0472">Membrane</keyword>
<evidence type="ECO:0000313" key="2">
    <source>
        <dbReference type="EMBL" id="PSM40742.1"/>
    </source>
</evidence>
<gene>
    <name evidence="2" type="ORF">C6Y14_24995</name>
</gene>
<dbReference type="Pfam" id="PF26146">
    <property type="entry name" value="PI-PLC_X"/>
    <property type="match status" value="1"/>
</dbReference>
<proteinExistence type="predicted"/>
<evidence type="ECO:0000313" key="3">
    <source>
        <dbReference type="Proteomes" id="UP000240429"/>
    </source>
</evidence>